<evidence type="ECO:0000313" key="2">
    <source>
        <dbReference type="Proteomes" id="UP000037505"/>
    </source>
</evidence>
<dbReference type="AlphaFoldDB" id="A0A0L1IMP1"/>
<proteinExistence type="predicted"/>
<dbReference type="Proteomes" id="UP000037505">
    <property type="component" value="Unassembled WGS sequence"/>
</dbReference>
<sequence>LSIMGLFQQSGRVLLFNLFLVHAVLERFFLLFLESLPSGARSICIIHGWDRHGNGSKLSCTYSGPLRLWVLDGEMQVLFRPVW</sequence>
<feature type="non-terminal residue" evidence="1">
    <location>
        <position position="1"/>
    </location>
</feature>
<comment type="caution">
    <text evidence="1">The sequence shown here is derived from an EMBL/GenBank/DDBJ whole genome shotgun (WGS) entry which is preliminary data.</text>
</comment>
<protein>
    <submittedName>
        <fullName evidence="1">Uncharacterized protein</fullName>
    </submittedName>
</protein>
<evidence type="ECO:0000313" key="1">
    <source>
        <dbReference type="EMBL" id="KNG80859.1"/>
    </source>
</evidence>
<gene>
    <name evidence="1" type="ORF">ANOM_011017</name>
</gene>
<dbReference type="GeneID" id="26812821"/>
<accession>A0A0L1IMP1</accession>
<keyword evidence="2" id="KW-1185">Reference proteome</keyword>
<organism evidence="1 2">
    <name type="scientific">Aspergillus nomiae NRRL (strain ATCC 15546 / NRRL 13137 / CBS 260.88 / M93)</name>
    <dbReference type="NCBI Taxonomy" id="1509407"/>
    <lineage>
        <taxon>Eukaryota</taxon>
        <taxon>Fungi</taxon>
        <taxon>Dikarya</taxon>
        <taxon>Ascomycota</taxon>
        <taxon>Pezizomycotina</taxon>
        <taxon>Eurotiomycetes</taxon>
        <taxon>Eurotiomycetidae</taxon>
        <taxon>Eurotiales</taxon>
        <taxon>Aspergillaceae</taxon>
        <taxon>Aspergillus</taxon>
        <taxon>Aspergillus subgen. Circumdati</taxon>
    </lineage>
</organism>
<dbReference type="EMBL" id="JNOM01000528">
    <property type="protein sequence ID" value="KNG80859.1"/>
    <property type="molecule type" value="Genomic_DNA"/>
</dbReference>
<reference evidence="1 2" key="1">
    <citation type="submission" date="2014-06" db="EMBL/GenBank/DDBJ databases">
        <title>The Genome of the Aflatoxigenic Filamentous Fungus Aspergillus nomius.</title>
        <authorList>
            <person name="Moore M.G."/>
            <person name="Shannon B.M."/>
            <person name="Brian M.M."/>
        </authorList>
    </citation>
    <scope>NUCLEOTIDE SEQUENCE [LARGE SCALE GENOMIC DNA]</scope>
    <source>
        <strain evidence="1 2">NRRL 13137</strain>
    </source>
</reference>
<dbReference type="RefSeq" id="XP_015401782.1">
    <property type="nucleotide sequence ID" value="XM_015556273.1"/>
</dbReference>
<name>A0A0L1IMP1_ASPN3</name>